<dbReference type="InterPro" id="IPR028098">
    <property type="entry name" value="Glyco_trans_4-like_N"/>
</dbReference>
<dbReference type="EMBL" id="FZOD01000018">
    <property type="protein sequence ID" value="SNS88727.1"/>
    <property type="molecule type" value="Genomic_DNA"/>
</dbReference>
<evidence type="ECO:0000313" key="6">
    <source>
        <dbReference type="Proteomes" id="UP000198282"/>
    </source>
</evidence>
<evidence type="ECO:0000259" key="4">
    <source>
        <dbReference type="Pfam" id="PF13439"/>
    </source>
</evidence>
<dbReference type="AlphaFoldDB" id="A0A239I568"/>
<proteinExistence type="predicted"/>
<organism evidence="5 6">
    <name type="scientific">Streptosporangium subroseum</name>
    <dbReference type="NCBI Taxonomy" id="106412"/>
    <lineage>
        <taxon>Bacteria</taxon>
        <taxon>Bacillati</taxon>
        <taxon>Actinomycetota</taxon>
        <taxon>Actinomycetes</taxon>
        <taxon>Streptosporangiales</taxon>
        <taxon>Streptosporangiaceae</taxon>
        <taxon>Streptosporangium</taxon>
    </lineage>
</organism>
<protein>
    <submittedName>
        <fullName evidence="5">Glycosyltransferase involved in cell wall bisynthesis</fullName>
    </submittedName>
</protein>
<dbReference type="RefSeq" id="WP_089208834.1">
    <property type="nucleotide sequence ID" value="NZ_FZOD01000018.1"/>
</dbReference>
<keyword evidence="2 5" id="KW-0808">Transferase</keyword>
<dbReference type="PANTHER" id="PTHR45947:SF3">
    <property type="entry name" value="SULFOQUINOVOSYL TRANSFERASE SQD2"/>
    <property type="match status" value="1"/>
</dbReference>
<dbReference type="InterPro" id="IPR050194">
    <property type="entry name" value="Glycosyltransferase_grp1"/>
</dbReference>
<dbReference type="Proteomes" id="UP000198282">
    <property type="component" value="Unassembled WGS sequence"/>
</dbReference>
<dbReference type="Gene3D" id="3.40.50.2000">
    <property type="entry name" value="Glycogen Phosphorylase B"/>
    <property type="match status" value="2"/>
</dbReference>
<evidence type="ECO:0000256" key="2">
    <source>
        <dbReference type="ARBA" id="ARBA00022679"/>
    </source>
</evidence>
<gene>
    <name evidence="5" type="ORF">SAMN05216276_1018129</name>
</gene>
<dbReference type="OrthoDB" id="9810929at2"/>
<dbReference type="GO" id="GO:1901137">
    <property type="term" value="P:carbohydrate derivative biosynthetic process"/>
    <property type="evidence" value="ECO:0007669"/>
    <property type="project" value="UniProtKB-ARBA"/>
</dbReference>
<evidence type="ECO:0000313" key="5">
    <source>
        <dbReference type="EMBL" id="SNS88727.1"/>
    </source>
</evidence>
<sequence length="427" mass="45345">MKIAMVSEHASPLATVGGADAGGQNVHVAALSLALAAQGHEVTVYTRRECPFQPEETAFAPGVTVVHVPAGPAKVMAKDDLLPWMPEFGRWLARRWKTDPPDVAHSHFWMSGLATLAAARDTSVPVVHTFHALGTVKRRHQGKADTSPRERIQAEAAVACQVDAVIATCADEVTELGRIRMPKRSVRVVPCGVDLSAFTPSGPRMDLHPGPVLLAIGRPVPRKGVETTIQALSQVPGATLVVAGGDVTDPEVTRLARVAGRYGVADRVRFLGKVDRASVPSLMRSADIVVSVPWYEPFGIVPLEAMACGVPVVASAVGGHLDTVVPGVTGLLVPPRQSSLLARALRRLLADPFLLAAYGIAAADRARSRYDWNRIAAQTAAVYTDVLTAYRGGRERAGAYPETETDVLASYRGGRERAGARLETGVA</sequence>
<dbReference type="Pfam" id="PF13439">
    <property type="entry name" value="Glyco_transf_4"/>
    <property type="match status" value="1"/>
</dbReference>
<feature type="domain" description="Glycosyltransferase subfamily 4-like N-terminal" evidence="4">
    <location>
        <begin position="22"/>
        <end position="196"/>
    </location>
</feature>
<evidence type="ECO:0000259" key="3">
    <source>
        <dbReference type="Pfam" id="PF00534"/>
    </source>
</evidence>
<name>A0A239I568_9ACTN</name>
<dbReference type="SUPFAM" id="SSF53756">
    <property type="entry name" value="UDP-Glycosyltransferase/glycogen phosphorylase"/>
    <property type="match status" value="1"/>
</dbReference>
<dbReference type="PANTHER" id="PTHR45947">
    <property type="entry name" value="SULFOQUINOVOSYL TRANSFERASE SQD2"/>
    <property type="match status" value="1"/>
</dbReference>
<dbReference type="InterPro" id="IPR001296">
    <property type="entry name" value="Glyco_trans_1"/>
</dbReference>
<reference evidence="5 6" key="1">
    <citation type="submission" date="2017-06" db="EMBL/GenBank/DDBJ databases">
        <authorList>
            <person name="Kim H.J."/>
            <person name="Triplett B.A."/>
        </authorList>
    </citation>
    <scope>NUCLEOTIDE SEQUENCE [LARGE SCALE GENOMIC DNA]</scope>
    <source>
        <strain evidence="5 6">CGMCC 4.2132</strain>
    </source>
</reference>
<accession>A0A239I568</accession>
<feature type="domain" description="Glycosyl transferase family 1" evidence="3">
    <location>
        <begin position="211"/>
        <end position="361"/>
    </location>
</feature>
<keyword evidence="1" id="KW-0328">Glycosyltransferase</keyword>
<dbReference type="Pfam" id="PF00534">
    <property type="entry name" value="Glycos_transf_1"/>
    <property type="match status" value="1"/>
</dbReference>
<evidence type="ECO:0000256" key="1">
    <source>
        <dbReference type="ARBA" id="ARBA00022676"/>
    </source>
</evidence>
<dbReference type="GO" id="GO:0016757">
    <property type="term" value="F:glycosyltransferase activity"/>
    <property type="evidence" value="ECO:0007669"/>
    <property type="project" value="UniProtKB-KW"/>
</dbReference>
<keyword evidence="6" id="KW-1185">Reference proteome</keyword>